<comment type="caution">
    <text evidence="1">The sequence shown here is derived from an EMBL/GenBank/DDBJ whole genome shotgun (WGS) entry which is preliminary data.</text>
</comment>
<gene>
    <name evidence="1" type="ORF">SPARVUS_LOCUS5466058</name>
</gene>
<reference evidence="1" key="1">
    <citation type="submission" date="2023-05" db="EMBL/GenBank/DDBJ databases">
        <authorList>
            <person name="Stuckert A."/>
        </authorList>
    </citation>
    <scope>NUCLEOTIDE SEQUENCE</scope>
</reference>
<dbReference type="Proteomes" id="UP001162483">
    <property type="component" value="Unassembled WGS sequence"/>
</dbReference>
<name>A0ABN9CN80_9NEOB</name>
<accession>A0ABN9CN80</accession>
<protein>
    <submittedName>
        <fullName evidence="1">Uncharacterized protein</fullName>
    </submittedName>
</protein>
<evidence type="ECO:0000313" key="1">
    <source>
        <dbReference type="EMBL" id="CAI9561635.1"/>
    </source>
</evidence>
<organism evidence="1 2">
    <name type="scientific">Staurois parvus</name>
    <dbReference type="NCBI Taxonomy" id="386267"/>
    <lineage>
        <taxon>Eukaryota</taxon>
        <taxon>Metazoa</taxon>
        <taxon>Chordata</taxon>
        <taxon>Craniata</taxon>
        <taxon>Vertebrata</taxon>
        <taxon>Euteleostomi</taxon>
        <taxon>Amphibia</taxon>
        <taxon>Batrachia</taxon>
        <taxon>Anura</taxon>
        <taxon>Neobatrachia</taxon>
        <taxon>Ranoidea</taxon>
        <taxon>Ranidae</taxon>
        <taxon>Staurois</taxon>
    </lineage>
</organism>
<feature type="non-terminal residue" evidence="1">
    <location>
        <position position="1"/>
    </location>
</feature>
<evidence type="ECO:0000313" key="2">
    <source>
        <dbReference type="Proteomes" id="UP001162483"/>
    </source>
</evidence>
<keyword evidence="2" id="KW-1185">Reference proteome</keyword>
<proteinExistence type="predicted"/>
<dbReference type="EMBL" id="CATNWA010011390">
    <property type="protein sequence ID" value="CAI9561635.1"/>
    <property type="molecule type" value="Genomic_DNA"/>
</dbReference>
<sequence>SAVVVHGSFLSEYLLIHTSHTAGRYSDRSAGDLHGISNLLIPGAMLYRLLWTKIINAQFSICKQMCIYYFCPIGELIL</sequence>